<dbReference type="GO" id="GO:0051287">
    <property type="term" value="F:NAD binding"/>
    <property type="evidence" value="ECO:0007669"/>
    <property type="project" value="InterPro"/>
</dbReference>
<feature type="active site" evidence="8">
    <location>
        <position position="193"/>
    </location>
</feature>
<comment type="pathway">
    <text evidence="1">Amino-acid degradation; L-valine degradation.</text>
</comment>
<name>A0A9P9FHS2_9HYPO</name>
<dbReference type="Pfam" id="PF14833">
    <property type="entry name" value="NAD_binding_11"/>
    <property type="match status" value="1"/>
</dbReference>
<accession>A0A9P9FHS2</accession>
<dbReference type="PIRSF" id="PIRSF000103">
    <property type="entry name" value="HIBADH"/>
    <property type="match status" value="1"/>
</dbReference>
<evidence type="ECO:0000256" key="2">
    <source>
        <dbReference type="ARBA" id="ARBA00006013"/>
    </source>
</evidence>
<keyword evidence="6" id="KW-0520">NAD</keyword>
<dbReference type="InterPro" id="IPR002204">
    <property type="entry name" value="3-OH-isobutyrate_DH-rel_CS"/>
</dbReference>
<dbReference type="InterPro" id="IPR006115">
    <property type="entry name" value="6PGDH_NADP-bd"/>
</dbReference>
<evidence type="ECO:0000256" key="3">
    <source>
        <dbReference type="ARBA" id="ARBA00012991"/>
    </source>
</evidence>
<dbReference type="InterPro" id="IPR015815">
    <property type="entry name" value="HIBADH-related"/>
</dbReference>
<reference evidence="11" key="1">
    <citation type="journal article" date="2021" name="Nat. Commun.">
        <title>Genetic determinants of endophytism in the Arabidopsis root mycobiome.</title>
        <authorList>
            <person name="Mesny F."/>
            <person name="Miyauchi S."/>
            <person name="Thiergart T."/>
            <person name="Pickel B."/>
            <person name="Atanasova L."/>
            <person name="Karlsson M."/>
            <person name="Huettel B."/>
            <person name="Barry K.W."/>
            <person name="Haridas S."/>
            <person name="Chen C."/>
            <person name="Bauer D."/>
            <person name="Andreopoulos W."/>
            <person name="Pangilinan J."/>
            <person name="LaButti K."/>
            <person name="Riley R."/>
            <person name="Lipzen A."/>
            <person name="Clum A."/>
            <person name="Drula E."/>
            <person name="Henrissat B."/>
            <person name="Kohler A."/>
            <person name="Grigoriev I.V."/>
            <person name="Martin F.M."/>
            <person name="Hacquard S."/>
        </authorList>
    </citation>
    <scope>NUCLEOTIDE SEQUENCE</scope>
    <source>
        <strain evidence="11">MPI-CAGE-AT-0147</strain>
    </source>
</reference>
<organism evidence="11 12">
    <name type="scientific">Dactylonectria macrodidyma</name>
    <dbReference type="NCBI Taxonomy" id="307937"/>
    <lineage>
        <taxon>Eukaryota</taxon>
        <taxon>Fungi</taxon>
        <taxon>Dikarya</taxon>
        <taxon>Ascomycota</taxon>
        <taxon>Pezizomycotina</taxon>
        <taxon>Sordariomycetes</taxon>
        <taxon>Hypocreomycetidae</taxon>
        <taxon>Hypocreales</taxon>
        <taxon>Nectriaceae</taxon>
        <taxon>Dactylonectria</taxon>
    </lineage>
</organism>
<keyword evidence="12" id="KW-1185">Reference proteome</keyword>
<gene>
    <name evidence="11" type="ORF">EDB81DRAFT_642088</name>
</gene>
<dbReference type="SUPFAM" id="SSF51735">
    <property type="entry name" value="NAD(P)-binding Rossmann-fold domains"/>
    <property type="match status" value="1"/>
</dbReference>
<dbReference type="AlphaFoldDB" id="A0A9P9FHS2"/>
<dbReference type="OrthoDB" id="21615at2759"/>
<evidence type="ECO:0000256" key="8">
    <source>
        <dbReference type="PIRSR" id="PIRSR000103-1"/>
    </source>
</evidence>
<dbReference type="EC" id="1.1.1.31" evidence="3"/>
<dbReference type="Gene3D" id="1.10.1040.10">
    <property type="entry name" value="N-(1-d-carboxylethyl)-l-norvaline Dehydrogenase, domain 2"/>
    <property type="match status" value="1"/>
</dbReference>
<keyword evidence="4" id="KW-0101">Branched-chain amino acid catabolism</keyword>
<evidence type="ECO:0000259" key="9">
    <source>
        <dbReference type="Pfam" id="PF03446"/>
    </source>
</evidence>
<feature type="domain" description="3-hydroxyisobutyrate dehydrogenase-like NAD-binding" evidence="10">
    <location>
        <begin position="187"/>
        <end position="314"/>
    </location>
</feature>
<dbReference type="PANTHER" id="PTHR22981">
    <property type="entry name" value="3-HYDROXYISOBUTYRATE DEHYDROGENASE-RELATED"/>
    <property type="match status" value="1"/>
</dbReference>
<dbReference type="Proteomes" id="UP000738349">
    <property type="component" value="Unassembled WGS sequence"/>
</dbReference>
<dbReference type="GO" id="GO:0005739">
    <property type="term" value="C:mitochondrion"/>
    <property type="evidence" value="ECO:0007669"/>
    <property type="project" value="TreeGrafter"/>
</dbReference>
<evidence type="ECO:0000256" key="6">
    <source>
        <dbReference type="ARBA" id="ARBA00023027"/>
    </source>
</evidence>
<evidence type="ECO:0000256" key="1">
    <source>
        <dbReference type="ARBA" id="ARBA00005109"/>
    </source>
</evidence>
<dbReference type="Pfam" id="PF03446">
    <property type="entry name" value="NAD_binding_2"/>
    <property type="match status" value="1"/>
</dbReference>
<evidence type="ECO:0000256" key="7">
    <source>
        <dbReference type="ARBA" id="ARBA00049197"/>
    </source>
</evidence>
<comment type="catalytic activity">
    <reaction evidence="7">
        <text>3-hydroxy-2-methylpropanoate + NAD(+) = 2-methyl-3-oxopropanoate + NADH + H(+)</text>
        <dbReference type="Rhea" id="RHEA:17681"/>
        <dbReference type="ChEBI" id="CHEBI:11805"/>
        <dbReference type="ChEBI" id="CHEBI:15378"/>
        <dbReference type="ChEBI" id="CHEBI:57540"/>
        <dbReference type="ChEBI" id="CHEBI:57700"/>
        <dbReference type="ChEBI" id="CHEBI:57945"/>
        <dbReference type="EC" id="1.1.1.31"/>
    </reaction>
</comment>
<proteinExistence type="inferred from homology"/>
<dbReference type="InterPro" id="IPR036291">
    <property type="entry name" value="NAD(P)-bd_dom_sf"/>
</dbReference>
<dbReference type="PROSITE" id="PS00895">
    <property type="entry name" value="3_HYDROXYISOBUT_DH"/>
    <property type="match status" value="1"/>
</dbReference>
<evidence type="ECO:0000259" key="10">
    <source>
        <dbReference type="Pfam" id="PF14833"/>
    </source>
</evidence>
<dbReference type="InterPro" id="IPR013328">
    <property type="entry name" value="6PGD_dom2"/>
</dbReference>
<protein>
    <recommendedName>
        <fullName evidence="3">3-hydroxyisobutyrate dehydrogenase</fullName>
        <ecNumber evidence="3">1.1.1.31</ecNumber>
    </recommendedName>
</protein>
<comment type="similarity">
    <text evidence="2">Belongs to the HIBADH-related family. 3-hydroxyisobutyrate dehydrogenase subfamily.</text>
</comment>
<dbReference type="GO" id="GO:0008442">
    <property type="term" value="F:3-hydroxyisobutyrate dehydrogenase activity"/>
    <property type="evidence" value="ECO:0007669"/>
    <property type="project" value="UniProtKB-EC"/>
</dbReference>
<comment type="caution">
    <text evidence="11">The sequence shown here is derived from an EMBL/GenBank/DDBJ whole genome shotgun (WGS) entry which is preliminary data.</text>
</comment>
<dbReference type="InterPro" id="IPR029154">
    <property type="entry name" value="HIBADH-like_NADP-bd"/>
</dbReference>
<sequence length="325" mass="34576">MAGQNNSLSRSYGFIGLGVMGWGMAKNLRARIPKSSTLYVCEVVAERRDQWVAETPGDIQVATSPREISEKSDIIITMLPRGEHVREVFTNPITGLLSLDSSEKKEDKIFIDCSTIDVEASRYIGEAVQQSGLGVFADAPVSGGVGGANAGTLTFMVGSSPGIFEQVKSVIVSMGKAESIFHCGGAGAGLATKLINNYLSAINMIGVCEGMNMGRLYGLDPAVLAGVINASTGMSRNSREQNPVKGISATASSANDFKGGFTTELCRGVLGMSIELSKQLNAKSVFAPAVQELFNQAVMSEKCKGQDFRSIYRLFVDSDRSDLTK</sequence>
<evidence type="ECO:0000313" key="11">
    <source>
        <dbReference type="EMBL" id="KAH7161899.1"/>
    </source>
</evidence>
<dbReference type="EMBL" id="JAGMUV010000004">
    <property type="protein sequence ID" value="KAH7161899.1"/>
    <property type="molecule type" value="Genomic_DNA"/>
</dbReference>
<feature type="domain" description="6-phosphogluconate dehydrogenase NADP-binding" evidence="9">
    <location>
        <begin position="12"/>
        <end position="181"/>
    </location>
</feature>
<dbReference type="SUPFAM" id="SSF48179">
    <property type="entry name" value="6-phosphogluconate dehydrogenase C-terminal domain-like"/>
    <property type="match status" value="1"/>
</dbReference>
<dbReference type="GO" id="GO:0006574">
    <property type="term" value="P:L-valine catabolic process"/>
    <property type="evidence" value="ECO:0007669"/>
    <property type="project" value="TreeGrafter"/>
</dbReference>
<dbReference type="InterPro" id="IPR008927">
    <property type="entry name" value="6-PGluconate_DH-like_C_sf"/>
</dbReference>
<evidence type="ECO:0000256" key="4">
    <source>
        <dbReference type="ARBA" id="ARBA00022456"/>
    </source>
</evidence>
<dbReference type="GO" id="GO:0050661">
    <property type="term" value="F:NADP binding"/>
    <property type="evidence" value="ECO:0007669"/>
    <property type="project" value="InterPro"/>
</dbReference>
<keyword evidence="5" id="KW-0560">Oxidoreductase</keyword>
<evidence type="ECO:0000313" key="12">
    <source>
        <dbReference type="Proteomes" id="UP000738349"/>
    </source>
</evidence>
<evidence type="ECO:0000256" key="5">
    <source>
        <dbReference type="ARBA" id="ARBA00023002"/>
    </source>
</evidence>
<dbReference type="PANTHER" id="PTHR22981:SF7">
    <property type="entry name" value="3-HYDROXYISOBUTYRATE DEHYDROGENASE, MITOCHONDRIAL"/>
    <property type="match status" value="1"/>
</dbReference>
<dbReference type="Gene3D" id="3.40.50.720">
    <property type="entry name" value="NAD(P)-binding Rossmann-like Domain"/>
    <property type="match status" value="1"/>
</dbReference>